<sequence>MKKCTIYLAALLIMAALIFLAYKTWSPEYRICRSFSYSGMDYRETELYVIINRPWGVGETVEKIVIQYNQMNGTPDRLVIWCYHNEYDMDQGREFYKAEFEYGEDMVTEPPEAY</sequence>
<organism evidence="2 3">
    <name type="scientific">Enterocloster hominis</name>
    <name type="common">ex Hitch et al. 2024</name>
    <dbReference type="NCBI Taxonomy" id="1917870"/>
    <lineage>
        <taxon>Bacteria</taxon>
        <taxon>Bacillati</taxon>
        <taxon>Bacillota</taxon>
        <taxon>Clostridia</taxon>
        <taxon>Lachnospirales</taxon>
        <taxon>Lachnospiraceae</taxon>
        <taxon>Enterocloster</taxon>
    </lineage>
</organism>
<evidence type="ECO:0000256" key="1">
    <source>
        <dbReference type="SAM" id="Phobius"/>
    </source>
</evidence>
<keyword evidence="1" id="KW-0472">Membrane</keyword>
<evidence type="ECO:0000313" key="3">
    <source>
        <dbReference type="Proteomes" id="UP001454086"/>
    </source>
</evidence>
<accession>A0ABV1D6S7</accession>
<keyword evidence="1" id="KW-0812">Transmembrane</keyword>
<feature type="transmembrane region" description="Helical" evidence="1">
    <location>
        <begin position="6"/>
        <end position="25"/>
    </location>
</feature>
<evidence type="ECO:0008006" key="4">
    <source>
        <dbReference type="Google" id="ProtNLM"/>
    </source>
</evidence>
<keyword evidence="3" id="KW-1185">Reference proteome</keyword>
<dbReference type="EMBL" id="JBBMFM010000050">
    <property type="protein sequence ID" value="MEQ2426103.1"/>
    <property type="molecule type" value="Genomic_DNA"/>
</dbReference>
<name>A0ABV1D6S7_9FIRM</name>
<protein>
    <recommendedName>
        <fullName evidence="4">DUF3139 domain-containing protein</fullName>
    </recommendedName>
</protein>
<dbReference type="Proteomes" id="UP001454086">
    <property type="component" value="Unassembled WGS sequence"/>
</dbReference>
<gene>
    <name evidence="2" type="ORF">WMQ36_14100</name>
</gene>
<reference evidence="2 3" key="1">
    <citation type="submission" date="2024-03" db="EMBL/GenBank/DDBJ databases">
        <title>Human intestinal bacterial collection.</title>
        <authorList>
            <person name="Pauvert C."/>
            <person name="Hitch T.C.A."/>
            <person name="Clavel T."/>
        </authorList>
    </citation>
    <scope>NUCLEOTIDE SEQUENCE [LARGE SCALE GENOMIC DNA]</scope>
    <source>
        <strain evidence="2 3">CLA-SR-H021</strain>
    </source>
</reference>
<comment type="caution">
    <text evidence="2">The sequence shown here is derived from an EMBL/GenBank/DDBJ whole genome shotgun (WGS) entry which is preliminary data.</text>
</comment>
<keyword evidence="1" id="KW-1133">Transmembrane helix</keyword>
<proteinExistence type="predicted"/>
<evidence type="ECO:0000313" key="2">
    <source>
        <dbReference type="EMBL" id="MEQ2426103.1"/>
    </source>
</evidence>
<dbReference type="RefSeq" id="WP_008717937.1">
    <property type="nucleotide sequence ID" value="NZ_JAJFDX010000001.1"/>
</dbReference>